<dbReference type="STRING" id="1192034.CAP_1602"/>
<dbReference type="EMBL" id="ASRX01000140">
    <property type="protein sequence ID" value="EYF00054.1"/>
    <property type="molecule type" value="Genomic_DNA"/>
</dbReference>
<keyword evidence="2" id="KW-1185">Reference proteome</keyword>
<dbReference type="OrthoDB" id="63584at2"/>
<reference evidence="1 2" key="1">
    <citation type="submission" date="2013-05" db="EMBL/GenBank/DDBJ databases">
        <title>Genome assembly of Chondromyces apiculatus DSM 436.</title>
        <authorList>
            <person name="Sharma G."/>
            <person name="Khatri I."/>
            <person name="Kaur C."/>
            <person name="Mayilraj S."/>
            <person name="Subramanian S."/>
        </authorList>
    </citation>
    <scope>NUCLEOTIDE SEQUENCE [LARGE SCALE GENOMIC DNA]</scope>
    <source>
        <strain evidence="1 2">DSM 436</strain>
    </source>
</reference>
<dbReference type="InterPro" id="IPR036291">
    <property type="entry name" value="NAD(P)-bd_dom_sf"/>
</dbReference>
<protein>
    <submittedName>
        <fullName evidence="1">3-oxoacyl-[acyl-carrier protein] reductase</fullName>
    </submittedName>
</protein>
<dbReference type="NCBIfam" id="NF006159">
    <property type="entry name" value="PRK08303.1"/>
    <property type="match status" value="1"/>
</dbReference>
<dbReference type="InterPro" id="IPR002347">
    <property type="entry name" value="SDR_fam"/>
</dbReference>
<dbReference type="RefSeq" id="WP_044252442.1">
    <property type="nucleotide sequence ID" value="NZ_ASRX01000140.1"/>
</dbReference>
<accession>A0A017SSZ3</accession>
<evidence type="ECO:0000313" key="1">
    <source>
        <dbReference type="EMBL" id="EYF00054.1"/>
    </source>
</evidence>
<gene>
    <name evidence="1" type="ORF">CAP_1602</name>
</gene>
<organism evidence="1 2">
    <name type="scientific">Chondromyces apiculatus DSM 436</name>
    <dbReference type="NCBI Taxonomy" id="1192034"/>
    <lineage>
        <taxon>Bacteria</taxon>
        <taxon>Pseudomonadati</taxon>
        <taxon>Myxococcota</taxon>
        <taxon>Polyangia</taxon>
        <taxon>Polyangiales</taxon>
        <taxon>Polyangiaceae</taxon>
        <taxon>Chondromyces</taxon>
    </lineage>
</organism>
<dbReference type="PRINTS" id="PR00081">
    <property type="entry name" value="GDHRDH"/>
</dbReference>
<proteinExistence type="predicted"/>
<dbReference type="eggNOG" id="COG1028">
    <property type="taxonomic scope" value="Bacteria"/>
</dbReference>
<dbReference type="SUPFAM" id="SSF51735">
    <property type="entry name" value="NAD(P)-binding Rossmann-fold domains"/>
    <property type="match status" value="1"/>
</dbReference>
<dbReference type="AlphaFoldDB" id="A0A017SSZ3"/>
<evidence type="ECO:0000313" key="2">
    <source>
        <dbReference type="Proteomes" id="UP000019678"/>
    </source>
</evidence>
<sequence>MTTKPLEGKIALVAGATRGAGRGIATMLGEAGATVYCTGRSVRGKPATGTRPETIDETAEMVTARGGHGIPVQVDHSVEPQVEALIARIRKDHGKLDLLVNDIWGGDALTEFKKPFWQLSVETGRTMLDRAIFTHIITAKHAVPLLREREKSLIVEITDGDTYAYRGHLYYDLVKTTVIRLAFLYARELRHTGVSAVAVTPGFLRSEEMLENFGVTEANWKEGAATHPDFVASETPFFVGRAVAALAADPNVRAKNGRVYASWTLSDEYGFTDIDGSRPHWGNFFQTKYGDRVKPRKAWRDLDDGFYDYWNSDWIELSAPDWMDGW</sequence>
<dbReference type="PANTHER" id="PTHR44147:SF2">
    <property type="entry name" value="DEHYDROGENASE_REDUCTASE SDR FAMILY MEMBER 1"/>
    <property type="match status" value="1"/>
</dbReference>
<dbReference type="PANTHER" id="PTHR44147">
    <property type="entry name" value="DEHYDROGENASE/REDUCTASE SDR FAMILY MEMBER 1"/>
    <property type="match status" value="1"/>
</dbReference>
<name>A0A017SSZ3_9BACT</name>
<dbReference type="Gene3D" id="3.40.50.720">
    <property type="entry name" value="NAD(P)-binding Rossmann-like Domain"/>
    <property type="match status" value="1"/>
</dbReference>
<dbReference type="Proteomes" id="UP000019678">
    <property type="component" value="Unassembled WGS sequence"/>
</dbReference>
<dbReference type="Pfam" id="PF00106">
    <property type="entry name" value="adh_short"/>
    <property type="match status" value="1"/>
</dbReference>
<comment type="caution">
    <text evidence="1">The sequence shown here is derived from an EMBL/GenBank/DDBJ whole genome shotgun (WGS) entry which is preliminary data.</text>
</comment>